<name>A0A2K9NUN5_BACTC</name>
<dbReference type="OrthoDB" id="5290482at2"/>
<dbReference type="Proteomes" id="UP000235584">
    <property type="component" value="Chromosome"/>
</dbReference>
<sequence length="229" mass="25025">MFKSFFIASFLLLSTVSFAQEVDPALVISSVEVHQVETPDDKATVELPKVPTNPIDEVAMYLDGLIAIGKKIWPIIEAGRPVITTNGLIPSLSVLPHIEGSAAKTELYQMANWSAPKAVSYRVSYKNLYGSEVIGFTYTVFFQYNGSYKGNGKYITSLKVQASQVYAAWGFNFDANSELVNVANVGSEENPVASAIIQISYKAKGLLNEMRNSESFYVDGAGTMQLLNP</sequence>
<dbReference type="EMBL" id="CP025704">
    <property type="protein sequence ID" value="AUN99220.1"/>
    <property type="molecule type" value="Genomic_DNA"/>
</dbReference>
<dbReference type="KEGG" id="bsto:C0V70_14130"/>
<evidence type="ECO:0000313" key="1">
    <source>
        <dbReference type="EMBL" id="AUN99220.1"/>
    </source>
</evidence>
<protein>
    <submittedName>
        <fullName evidence="1">Uncharacterized protein</fullName>
    </submittedName>
</protein>
<reference evidence="1 2" key="1">
    <citation type="submission" date="2018-01" db="EMBL/GenBank/DDBJ databases">
        <title>Complete genome sequence of Bacteriovorax stolpii DSM12778.</title>
        <authorList>
            <person name="Tang B."/>
            <person name="Chang J."/>
        </authorList>
    </citation>
    <scope>NUCLEOTIDE SEQUENCE [LARGE SCALE GENOMIC DNA]</scope>
    <source>
        <strain evidence="1 2">DSM 12778</strain>
    </source>
</reference>
<dbReference type="RefSeq" id="WP_102244511.1">
    <property type="nucleotide sequence ID" value="NZ_CP025704.1"/>
</dbReference>
<gene>
    <name evidence="1" type="ORF">C0V70_14130</name>
</gene>
<keyword evidence="2" id="KW-1185">Reference proteome</keyword>
<evidence type="ECO:0000313" key="2">
    <source>
        <dbReference type="Proteomes" id="UP000235584"/>
    </source>
</evidence>
<proteinExistence type="predicted"/>
<organism evidence="1 2">
    <name type="scientific">Bacteriovorax stolpii</name>
    <name type="common">Bdellovibrio stolpii</name>
    <dbReference type="NCBI Taxonomy" id="960"/>
    <lineage>
        <taxon>Bacteria</taxon>
        <taxon>Pseudomonadati</taxon>
        <taxon>Bdellovibrionota</taxon>
        <taxon>Bacteriovoracia</taxon>
        <taxon>Bacteriovoracales</taxon>
        <taxon>Bacteriovoracaceae</taxon>
        <taxon>Bacteriovorax</taxon>
    </lineage>
</organism>
<accession>A0A2K9NUN5</accession>
<dbReference type="AlphaFoldDB" id="A0A2K9NUN5"/>